<protein>
    <submittedName>
        <fullName evidence="2">Uncharacterized protein</fullName>
    </submittedName>
</protein>
<proteinExistence type="predicted"/>
<sequence>MPDILTGKQLTIFPLRYSSHEIDRSDWVSLLTLCLAPLIAHIIAGVPSPTYLHRRRPKWHELLCHYNPTSILWRYAAIADRRIRAKAWDQNDLASTNAIFWTKRGWDGSEDMIATSAAYCYHLPESTRIAIFSREMITTIIVTSQGIQATLSLMGALDTDGTNAGFVKWMGVDTIFFPLAMISLLRLCCAFWLNDDFGYSTSHSLALDKRANSNESSSGTLLAPMDVPPRPRFQRPSSSWGSRILRSLFLFIVISIIVLNAMYFIRGGRQTATTFAVELAYIFFLSMTVFIFAPYFWTGQTTSTIIPCINSMAYKIYTAVIFGVFTATIIISCIETRKTPCGKFTSGPGLEADIRACWNPSEDLASLHVGFNASTATLVVDEFAIANKSAFIPVNNTQWSAVDFTGTCFGKALKE</sequence>
<feature type="transmembrane region" description="Helical" evidence="1">
    <location>
        <begin position="175"/>
        <end position="193"/>
    </location>
</feature>
<evidence type="ECO:0000256" key="1">
    <source>
        <dbReference type="SAM" id="Phobius"/>
    </source>
</evidence>
<keyword evidence="3" id="KW-1185">Reference proteome</keyword>
<feature type="transmembrane region" description="Helical" evidence="1">
    <location>
        <begin position="316"/>
        <end position="334"/>
    </location>
</feature>
<reference evidence="2 3" key="1">
    <citation type="submission" date="2018-06" db="EMBL/GenBank/DDBJ databases">
        <title>Fusarium incarnatum-equiseti species complex species 28.</title>
        <authorList>
            <person name="Gardiner D.M."/>
        </authorList>
    </citation>
    <scope>NUCLEOTIDE SEQUENCE [LARGE SCALE GENOMIC DNA]</scope>
    <source>
        <strain evidence="2 3">FIESC_28</strain>
    </source>
</reference>
<keyword evidence="1" id="KW-1133">Transmembrane helix</keyword>
<gene>
    <name evidence="2" type="ORF">FIESC28_09963</name>
</gene>
<keyword evidence="1" id="KW-0812">Transmembrane</keyword>
<dbReference type="GeneID" id="41999394"/>
<comment type="caution">
    <text evidence="2">The sequence shown here is derived from an EMBL/GenBank/DDBJ whole genome shotgun (WGS) entry which is preliminary data.</text>
</comment>
<feature type="transmembrane region" description="Helical" evidence="1">
    <location>
        <begin position="27"/>
        <end position="46"/>
    </location>
</feature>
<dbReference type="OrthoDB" id="4586224at2759"/>
<feature type="transmembrane region" description="Helical" evidence="1">
    <location>
        <begin position="244"/>
        <end position="263"/>
    </location>
</feature>
<name>A0A366QZG2_9HYPO</name>
<organism evidence="2 3">
    <name type="scientific">Fusarium coffeatum</name>
    <dbReference type="NCBI Taxonomy" id="231269"/>
    <lineage>
        <taxon>Eukaryota</taxon>
        <taxon>Fungi</taxon>
        <taxon>Dikarya</taxon>
        <taxon>Ascomycota</taxon>
        <taxon>Pezizomycotina</taxon>
        <taxon>Sordariomycetes</taxon>
        <taxon>Hypocreomycetidae</taxon>
        <taxon>Hypocreales</taxon>
        <taxon>Nectriaceae</taxon>
        <taxon>Fusarium</taxon>
        <taxon>Fusarium incarnatum-equiseti species complex</taxon>
    </lineage>
</organism>
<evidence type="ECO:0000313" key="2">
    <source>
        <dbReference type="EMBL" id="RBR09355.1"/>
    </source>
</evidence>
<evidence type="ECO:0000313" key="3">
    <source>
        <dbReference type="Proteomes" id="UP000253153"/>
    </source>
</evidence>
<accession>A0A366QZG2</accession>
<dbReference type="AlphaFoldDB" id="A0A366QZG2"/>
<dbReference type="RefSeq" id="XP_031011885.1">
    <property type="nucleotide sequence ID" value="XM_031164098.1"/>
</dbReference>
<dbReference type="EMBL" id="QKXC01000266">
    <property type="protein sequence ID" value="RBR09355.1"/>
    <property type="molecule type" value="Genomic_DNA"/>
</dbReference>
<keyword evidence="1" id="KW-0472">Membrane</keyword>
<dbReference type="Proteomes" id="UP000253153">
    <property type="component" value="Unassembled WGS sequence"/>
</dbReference>
<feature type="transmembrane region" description="Helical" evidence="1">
    <location>
        <begin position="275"/>
        <end position="296"/>
    </location>
</feature>